<evidence type="ECO:0000313" key="2">
    <source>
        <dbReference type="Proteomes" id="UP001151760"/>
    </source>
</evidence>
<evidence type="ECO:0000313" key="1">
    <source>
        <dbReference type="EMBL" id="GJT82234.1"/>
    </source>
</evidence>
<protein>
    <submittedName>
        <fullName evidence="1">Uncharacterized protein</fullName>
    </submittedName>
</protein>
<keyword evidence="2" id="KW-1185">Reference proteome</keyword>
<accession>A0ABQ5H3Q4</accession>
<proteinExistence type="predicted"/>
<comment type="caution">
    <text evidence="1">The sequence shown here is derived from an EMBL/GenBank/DDBJ whole genome shotgun (WGS) entry which is preliminary data.</text>
</comment>
<sequence length="225" mass="25608">MGDTTKNIISEQEVANLKAQAKRLFGNENVWVEMHRGMHTTRDLPEEVEEIIGITIEVEPLDKTPLGKFLIKNEEEIFTLRRDDVGIKPDGVTSPAMLYLTRRSLEVIRKFHWTTLGGRSNQLSDVSSPLLSKPGGLNASNIAMVYVEKFIVEDISKSKVLERVKKRQCSVCLLLLTDWHDNDDLQYPSRIVHTPRGDDVAIIKRRRQDLHRGGVRDPATASRRN</sequence>
<gene>
    <name evidence="1" type="ORF">Tco_1056576</name>
</gene>
<organism evidence="1 2">
    <name type="scientific">Tanacetum coccineum</name>
    <dbReference type="NCBI Taxonomy" id="301880"/>
    <lineage>
        <taxon>Eukaryota</taxon>
        <taxon>Viridiplantae</taxon>
        <taxon>Streptophyta</taxon>
        <taxon>Embryophyta</taxon>
        <taxon>Tracheophyta</taxon>
        <taxon>Spermatophyta</taxon>
        <taxon>Magnoliopsida</taxon>
        <taxon>eudicotyledons</taxon>
        <taxon>Gunneridae</taxon>
        <taxon>Pentapetalae</taxon>
        <taxon>asterids</taxon>
        <taxon>campanulids</taxon>
        <taxon>Asterales</taxon>
        <taxon>Asteraceae</taxon>
        <taxon>Asteroideae</taxon>
        <taxon>Anthemideae</taxon>
        <taxon>Anthemidinae</taxon>
        <taxon>Tanacetum</taxon>
    </lineage>
</organism>
<dbReference type="EMBL" id="BQNB010019149">
    <property type="protein sequence ID" value="GJT82234.1"/>
    <property type="molecule type" value="Genomic_DNA"/>
</dbReference>
<reference evidence="1" key="1">
    <citation type="journal article" date="2022" name="Int. J. Mol. Sci.">
        <title>Draft Genome of Tanacetum Coccineum: Genomic Comparison of Closely Related Tanacetum-Family Plants.</title>
        <authorList>
            <person name="Yamashiro T."/>
            <person name="Shiraishi A."/>
            <person name="Nakayama K."/>
            <person name="Satake H."/>
        </authorList>
    </citation>
    <scope>NUCLEOTIDE SEQUENCE</scope>
</reference>
<reference evidence="1" key="2">
    <citation type="submission" date="2022-01" db="EMBL/GenBank/DDBJ databases">
        <authorList>
            <person name="Yamashiro T."/>
            <person name="Shiraishi A."/>
            <person name="Satake H."/>
            <person name="Nakayama K."/>
        </authorList>
    </citation>
    <scope>NUCLEOTIDE SEQUENCE</scope>
</reference>
<name>A0ABQ5H3Q4_9ASTR</name>
<dbReference type="Proteomes" id="UP001151760">
    <property type="component" value="Unassembled WGS sequence"/>
</dbReference>